<dbReference type="CDD" id="cd18791">
    <property type="entry name" value="SF2_C_RHA"/>
    <property type="match status" value="1"/>
</dbReference>
<dbReference type="InterPro" id="IPR024590">
    <property type="entry name" value="HrpA_C"/>
</dbReference>
<dbReference type="Pfam" id="PF00270">
    <property type="entry name" value="DEAD"/>
    <property type="match status" value="1"/>
</dbReference>
<accession>A0A432WSD2</accession>
<feature type="domain" description="Helicase ATP-binding" evidence="8">
    <location>
        <begin position="26"/>
        <end position="189"/>
    </location>
</feature>
<organism evidence="10 11">
    <name type="scientific">Aliidiomarina sanyensis</name>
    <dbReference type="NCBI Taxonomy" id="1249555"/>
    <lineage>
        <taxon>Bacteria</taxon>
        <taxon>Pseudomonadati</taxon>
        <taxon>Pseudomonadota</taxon>
        <taxon>Gammaproteobacteria</taxon>
        <taxon>Alteromonadales</taxon>
        <taxon>Idiomarinaceae</taxon>
        <taxon>Aliidiomarina</taxon>
    </lineage>
</organism>
<dbReference type="InterPro" id="IPR001650">
    <property type="entry name" value="Helicase_C-like"/>
</dbReference>
<dbReference type="PROSITE" id="PS00690">
    <property type="entry name" value="DEAH_ATP_HELICASE"/>
    <property type="match status" value="1"/>
</dbReference>
<dbReference type="RefSeq" id="WP_126775893.1">
    <property type="nucleotide sequence ID" value="NZ_PIPM01000001.1"/>
</dbReference>
<dbReference type="InterPro" id="IPR007502">
    <property type="entry name" value="Helicase-assoc_dom"/>
</dbReference>
<dbReference type="InterPro" id="IPR003593">
    <property type="entry name" value="AAA+_ATPase"/>
</dbReference>
<dbReference type="InterPro" id="IPR002464">
    <property type="entry name" value="DNA/RNA_helicase_DEAH_CS"/>
</dbReference>
<sequence length="1254" mass="143659">MSEFNTKRVISYPEQLPVVAERQRIQAAIEANQVIVLAGETGSGKTTQLPKMLLEMGYGEQGVIGHTQPRRLAARSVARRIAEELAEPLGQTVGYKIRFQDQSSEHTAIKLMTDGILLAELQRDRLLRQYSVIIIDEAHERSLNIDFLLGVLRQLIEKRADLKVIITSATIETERFSQHFRDAPVIEVSGRTYPVEMRYRPLLSEDNAQDTRDTDEVDMLQGICDASAELMAEGPGDILVFLSGEREIRDSADALKEFHRDHRGPLEIIPLYARLSASEQNRIFQPSQGRRIVLATNVAETSLTVPGIRYVIDPGTARISRYSYRTKVQRLPIEPISQASANQRAGRCGRVGPGICIRLYSEADYQQRPAFTDPEILRTNLASVILQMTTLKLGDIRSFPFLQRPDERFINDGVRLLEELGAFTSGSRRRPPKLTSIGRALGRFPVDPRLGRMLLAAQDHQSVREVLIIVAALSIQDPRERPHDKQQRADELHRRFLDESSDFLSYLKLWDYLQEQQKALTGNQFRKQCQKEFIHYLRVREWQDVYTQLRQSVREQGMRINDEPATSTQVHRALLSGLLSHIGQKDEKHQYLGARQSRFFIFPGSGVFRKKPKWIMTAELVETSKLYGRYVAGIEPEWIEPAAEHLVRKKHHEPRYLRKRGAVVATEQVTLYGLLIVTGRIVQYGPIDPVTAREVFIREALVNAQMQKPPAFLKANLELIADIRALEDKSRRRDILVDEEALYMAYDQHLPADIYDDRALLAWLKKARQTDPRVLHFTREQLMQQEATHVTENQYPDTWTQGRLRLPLQYLFEPGDPDDGVSVDIPLPQLNQVQPYGFDWQVPAFREALIVALIKSLPKQWRRNFVPAPNYARAFFESVDASLIGSETSLVHSMTQRFKRMSGIEVPPDAWQWDLVPDHLRVNFRVLDEHDQVIARGRDLRQVQVQLQPKVTETLVATAGDDVEQSGLTDWTFGQAPRPVEKKTGRFAIQAFPALQDEGKTVAIRVFDNPEEARQANRQGLRKLVLLQIPSPVSYLREKLPNKAKLAMYFNPWGRVESLIEDCMLAAIDSLIGESEPKNETEFRALCDRVRAELNDKTLSIAQQVERCLLLSHQIQKQLKGKIPLPLVNSYNDVKAHLERLVYPGFVSDFGEARLSDAERYLKALAQRVEKLPVDPNKDRLRCLVFEKLESRWQALEKKILPGEAAPDEWTEFRWYLEEFRVSTFAQQLGTAFPVSEQRLKQRLDEIEALMSKA</sequence>
<dbReference type="NCBIfam" id="TIGR01967">
    <property type="entry name" value="DEAH_box_HrpA"/>
    <property type="match status" value="1"/>
</dbReference>
<name>A0A432WSD2_9GAMM</name>
<dbReference type="NCBIfam" id="NF008348">
    <property type="entry name" value="PRK11131.1"/>
    <property type="match status" value="1"/>
</dbReference>
<evidence type="ECO:0000256" key="3">
    <source>
        <dbReference type="ARBA" id="ARBA00022741"/>
    </source>
</evidence>
<dbReference type="SMART" id="SM00382">
    <property type="entry name" value="AAA"/>
    <property type="match status" value="1"/>
</dbReference>
<evidence type="ECO:0000259" key="9">
    <source>
        <dbReference type="PROSITE" id="PS51194"/>
    </source>
</evidence>
<dbReference type="SMART" id="SM00490">
    <property type="entry name" value="HELICc"/>
    <property type="match status" value="1"/>
</dbReference>
<evidence type="ECO:0000256" key="6">
    <source>
        <dbReference type="ARBA" id="ARBA00022840"/>
    </source>
</evidence>
<dbReference type="AlphaFoldDB" id="A0A432WSD2"/>
<keyword evidence="4" id="KW-0378">Hydrolase</keyword>
<dbReference type="InterPro" id="IPR011545">
    <property type="entry name" value="DEAD/DEAH_box_helicase_dom"/>
</dbReference>
<comment type="catalytic activity">
    <reaction evidence="7">
        <text>ATP + H2O = ADP + phosphate + H(+)</text>
        <dbReference type="Rhea" id="RHEA:13065"/>
        <dbReference type="ChEBI" id="CHEBI:15377"/>
        <dbReference type="ChEBI" id="CHEBI:15378"/>
        <dbReference type="ChEBI" id="CHEBI:30616"/>
        <dbReference type="ChEBI" id="CHEBI:43474"/>
        <dbReference type="ChEBI" id="CHEBI:456216"/>
        <dbReference type="EC" id="3.6.4.13"/>
    </reaction>
</comment>
<feature type="domain" description="Helicase C-terminal" evidence="9">
    <location>
        <begin position="218"/>
        <end position="392"/>
    </location>
</feature>
<dbReference type="Pfam" id="PF21010">
    <property type="entry name" value="HA2_C"/>
    <property type="match status" value="1"/>
</dbReference>
<dbReference type="Proteomes" id="UP000288405">
    <property type="component" value="Unassembled WGS sequence"/>
</dbReference>
<evidence type="ECO:0000256" key="2">
    <source>
        <dbReference type="ARBA" id="ARBA00012552"/>
    </source>
</evidence>
<evidence type="ECO:0000256" key="5">
    <source>
        <dbReference type="ARBA" id="ARBA00022806"/>
    </source>
</evidence>
<protein>
    <recommendedName>
        <fullName evidence="2">RNA helicase</fullName>
        <ecNumber evidence="2">3.6.4.13</ecNumber>
    </recommendedName>
</protein>
<reference evidence="10 11" key="1">
    <citation type="journal article" date="2011" name="Front. Microbiol.">
        <title>Genomic signatures of strain selection and enhancement in Bacillus atrophaeus var. globigii, a historical biowarfare simulant.</title>
        <authorList>
            <person name="Gibbons H.S."/>
            <person name="Broomall S.M."/>
            <person name="McNew L.A."/>
            <person name="Daligault H."/>
            <person name="Chapman C."/>
            <person name="Bruce D."/>
            <person name="Karavis M."/>
            <person name="Krepps M."/>
            <person name="McGregor P.A."/>
            <person name="Hong C."/>
            <person name="Park K.H."/>
            <person name="Akmal A."/>
            <person name="Feldman A."/>
            <person name="Lin J.S."/>
            <person name="Chang W.E."/>
            <person name="Higgs B.W."/>
            <person name="Demirev P."/>
            <person name="Lindquist J."/>
            <person name="Liem A."/>
            <person name="Fochler E."/>
            <person name="Read T.D."/>
            <person name="Tapia R."/>
            <person name="Johnson S."/>
            <person name="Bishop-Lilly K.A."/>
            <person name="Detter C."/>
            <person name="Han C."/>
            <person name="Sozhamannan S."/>
            <person name="Rosenzweig C.N."/>
            <person name="Skowronski E.W."/>
        </authorList>
    </citation>
    <scope>NUCLEOTIDE SEQUENCE [LARGE SCALE GENOMIC DNA]</scope>
    <source>
        <strain evidence="10 11">GYP-17</strain>
    </source>
</reference>
<keyword evidence="3" id="KW-0547">Nucleotide-binding</keyword>
<comment type="caution">
    <text evidence="10">The sequence shown here is derived from an EMBL/GenBank/DDBJ whole genome shotgun (WGS) entry which is preliminary data.</text>
</comment>
<keyword evidence="6" id="KW-0067">ATP-binding</keyword>
<dbReference type="PROSITE" id="PS51192">
    <property type="entry name" value="HELICASE_ATP_BIND_1"/>
    <property type="match status" value="1"/>
</dbReference>
<dbReference type="FunFam" id="1.20.120.1080:FF:000005">
    <property type="entry name" value="ATP-dependent helicase HrpA"/>
    <property type="match status" value="1"/>
</dbReference>
<comment type="similarity">
    <text evidence="1">Belongs to the DEAD box helicase family. DEAH subfamily.</text>
</comment>
<dbReference type="Pfam" id="PF07717">
    <property type="entry name" value="OB_NTP_bind"/>
    <property type="match status" value="1"/>
</dbReference>
<dbReference type="PANTHER" id="PTHR18934">
    <property type="entry name" value="ATP-DEPENDENT RNA HELICASE"/>
    <property type="match status" value="1"/>
</dbReference>
<evidence type="ECO:0000313" key="11">
    <source>
        <dbReference type="Proteomes" id="UP000288405"/>
    </source>
</evidence>
<keyword evidence="11" id="KW-1185">Reference proteome</keyword>
<evidence type="ECO:0000256" key="7">
    <source>
        <dbReference type="ARBA" id="ARBA00047984"/>
    </source>
</evidence>
<proteinExistence type="inferred from homology"/>
<dbReference type="Pfam" id="PF11898">
    <property type="entry name" value="DUF3418"/>
    <property type="match status" value="1"/>
</dbReference>
<evidence type="ECO:0000256" key="4">
    <source>
        <dbReference type="ARBA" id="ARBA00022801"/>
    </source>
</evidence>
<evidence type="ECO:0000259" key="8">
    <source>
        <dbReference type="PROSITE" id="PS51192"/>
    </source>
</evidence>
<dbReference type="PROSITE" id="PS51194">
    <property type="entry name" value="HELICASE_CTER"/>
    <property type="match status" value="1"/>
</dbReference>
<dbReference type="EMBL" id="PIPM01000001">
    <property type="protein sequence ID" value="RUO36681.1"/>
    <property type="molecule type" value="Genomic_DNA"/>
</dbReference>
<dbReference type="InterPro" id="IPR011709">
    <property type="entry name" value="DEAD-box_helicase_OB_fold"/>
</dbReference>
<dbReference type="FunFam" id="3.40.50.300:FF:000439">
    <property type="entry name" value="ATP-dependent RNA helicase HrpA"/>
    <property type="match status" value="1"/>
</dbReference>
<dbReference type="GO" id="GO:0003724">
    <property type="term" value="F:RNA helicase activity"/>
    <property type="evidence" value="ECO:0007669"/>
    <property type="project" value="UniProtKB-EC"/>
</dbReference>
<dbReference type="GO" id="GO:0003723">
    <property type="term" value="F:RNA binding"/>
    <property type="evidence" value="ECO:0007669"/>
    <property type="project" value="TreeGrafter"/>
</dbReference>
<dbReference type="InterPro" id="IPR014001">
    <property type="entry name" value="Helicase_ATP-bd"/>
</dbReference>
<dbReference type="EC" id="3.6.4.13" evidence="2"/>
<dbReference type="OrthoDB" id="9805617at2"/>
<dbReference type="SMART" id="SM00487">
    <property type="entry name" value="DEXDc"/>
    <property type="match status" value="1"/>
</dbReference>
<evidence type="ECO:0000313" key="10">
    <source>
        <dbReference type="EMBL" id="RUO36681.1"/>
    </source>
</evidence>
<dbReference type="Gene3D" id="1.20.120.1080">
    <property type="match status" value="1"/>
</dbReference>
<dbReference type="GO" id="GO:0005524">
    <property type="term" value="F:ATP binding"/>
    <property type="evidence" value="ECO:0007669"/>
    <property type="project" value="UniProtKB-KW"/>
</dbReference>
<dbReference type="Pfam" id="PF00271">
    <property type="entry name" value="Helicase_C"/>
    <property type="match status" value="1"/>
</dbReference>
<dbReference type="FunFam" id="3.40.50.300:FF:000637">
    <property type="entry name" value="ATP-dependent RNA helicase DHX37/DHR1"/>
    <property type="match status" value="1"/>
</dbReference>
<dbReference type="SMART" id="SM00847">
    <property type="entry name" value="HA2"/>
    <property type="match status" value="1"/>
</dbReference>
<dbReference type="InterPro" id="IPR010222">
    <property type="entry name" value="RNA_helicase_HrpA"/>
</dbReference>
<dbReference type="GO" id="GO:0016787">
    <property type="term" value="F:hydrolase activity"/>
    <property type="evidence" value="ECO:0007669"/>
    <property type="project" value="UniProtKB-KW"/>
</dbReference>
<keyword evidence="5 10" id="KW-0347">Helicase</keyword>
<evidence type="ECO:0000256" key="1">
    <source>
        <dbReference type="ARBA" id="ARBA00008792"/>
    </source>
</evidence>
<dbReference type="SUPFAM" id="SSF52540">
    <property type="entry name" value="P-loop containing nucleoside triphosphate hydrolases"/>
    <property type="match status" value="1"/>
</dbReference>
<dbReference type="InterPro" id="IPR027417">
    <property type="entry name" value="P-loop_NTPase"/>
</dbReference>
<dbReference type="PANTHER" id="PTHR18934:SF99">
    <property type="entry name" value="ATP-DEPENDENT RNA HELICASE DHX37-RELATED"/>
    <property type="match status" value="1"/>
</dbReference>
<gene>
    <name evidence="10" type="primary">hrpA</name>
    <name evidence="10" type="ORF">CWE11_01845</name>
</gene>
<dbReference type="Gene3D" id="3.40.50.300">
    <property type="entry name" value="P-loop containing nucleotide triphosphate hydrolases"/>
    <property type="match status" value="2"/>
</dbReference>